<dbReference type="Gene3D" id="3.40.50.12780">
    <property type="entry name" value="N-terminal domain of ligase-like"/>
    <property type="match status" value="1"/>
</dbReference>
<name>A0A832CWV6_9BACT</name>
<evidence type="ECO:0000259" key="2">
    <source>
        <dbReference type="Pfam" id="PF00501"/>
    </source>
</evidence>
<gene>
    <name evidence="3" type="ORF">ENS56_06300</name>
</gene>
<dbReference type="PANTHER" id="PTHR22754">
    <property type="entry name" value="DISCO-INTERACTING PROTEIN 2 DIP2 -RELATED"/>
    <property type="match status" value="1"/>
</dbReference>
<protein>
    <recommendedName>
        <fullName evidence="2">AMP-dependent synthetase/ligase domain-containing protein</fullName>
    </recommendedName>
</protein>
<dbReference type="AlphaFoldDB" id="A0A832CWV6"/>
<feature type="domain" description="AMP-dependent synthetase/ligase" evidence="2">
    <location>
        <begin position="14"/>
        <end position="417"/>
    </location>
</feature>
<accession>A0A832CWV6</accession>
<organism evidence="3">
    <name type="scientific">Ignavibacterium album</name>
    <dbReference type="NCBI Taxonomy" id="591197"/>
    <lineage>
        <taxon>Bacteria</taxon>
        <taxon>Pseudomonadati</taxon>
        <taxon>Ignavibacteriota</taxon>
        <taxon>Ignavibacteria</taxon>
        <taxon>Ignavibacteriales</taxon>
        <taxon>Ignavibacteriaceae</taxon>
        <taxon>Ignavibacterium</taxon>
    </lineage>
</organism>
<dbReference type="EMBL" id="DSVI01000007">
    <property type="protein sequence ID" value="HGT47626.1"/>
    <property type="molecule type" value="Genomic_DNA"/>
</dbReference>
<dbReference type="PANTHER" id="PTHR22754:SF32">
    <property type="entry name" value="DISCO-INTERACTING PROTEIN 2"/>
    <property type="match status" value="1"/>
</dbReference>
<reference evidence="3" key="1">
    <citation type="journal article" date="2020" name="mSystems">
        <title>Genome- and Community-Level Interaction Insights into Carbon Utilization and Element Cycling Functions of Hydrothermarchaeota in Hydrothermal Sediment.</title>
        <authorList>
            <person name="Zhou Z."/>
            <person name="Liu Y."/>
            <person name="Xu W."/>
            <person name="Pan J."/>
            <person name="Luo Z.H."/>
            <person name="Li M."/>
        </authorList>
    </citation>
    <scope>NUCLEOTIDE SEQUENCE [LARGE SCALE GENOMIC DNA]</scope>
    <source>
        <strain evidence="3">SpSt-500</strain>
    </source>
</reference>
<proteinExistence type="inferred from homology"/>
<dbReference type="GO" id="GO:0005886">
    <property type="term" value="C:plasma membrane"/>
    <property type="evidence" value="ECO:0007669"/>
    <property type="project" value="TreeGrafter"/>
</dbReference>
<dbReference type="Pfam" id="PF00501">
    <property type="entry name" value="AMP-binding"/>
    <property type="match status" value="1"/>
</dbReference>
<dbReference type="Gene3D" id="3.30.300.30">
    <property type="match status" value="1"/>
</dbReference>
<evidence type="ECO:0000256" key="1">
    <source>
        <dbReference type="ARBA" id="ARBA00006432"/>
    </source>
</evidence>
<dbReference type="InterPro" id="IPR000873">
    <property type="entry name" value="AMP-dep_synth/lig_dom"/>
</dbReference>
<dbReference type="InterPro" id="IPR042099">
    <property type="entry name" value="ANL_N_sf"/>
</dbReference>
<comment type="similarity">
    <text evidence="1">Belongs to the ATP-dependent AMP-binding enzyme family.</text>
</comment>
<dbReference type="InterPro" id="IPR045851">
    <property type="entry name" value="AMP-bd_C_sf"/>
</dbReference>
<sequence length="567" mass="64188">MINQSIWHHWEQLAKDKANSEAIIHWVSGEEPFRWNFSDLINRANYYSSLLLSKGIKPGEVCAIIIRHNPEFYPLYLGVVGMGALPAVLAYPNPRLHPEKFRQGLLGMTQKSGLDWVLTEKELHHLFGNIVKAEGSTIKDIIFPIEENISIDNNKYSSQLKKIRVSFNPDDPVLLQHSSGTTGLQKPVILTHYDILKHVEQYGEALELNENDKFVSWTPLYHDMGLIGTFHLPLAFGIPTVQINTFEWILAPGILFEAISKEKTTITLKPNFAFNLLTNKVKDEDMEGIDLSSMRLFINAAEPIRHDTMERFIKRFKKYGLNELAPTTQYGMAETTLAVVQTPPGKKYKILEVDRQKLANGVVEIANENTKVKRVCVSSGVLLKECEMKIVDDNRNPLPELTLGEIAVKSASQFKGYRNYPEKTAKVIDSEGWYYTSDYGFIFENELYVIGRKDDIIIVAGNNIYPEDIEDAVNQVEGVQKGRVIAFGEINEELGTEVISVIAETKIENEDEKKKLIIEIKKAGMSIDIPITNVYLVPPRWLIKSSAGKPSRKANSQRILELKNMKG</sequence>
<comment type="caution">
    <text evidence="3">The sequence shown here is derived from an EMBL/GenBank/DDBJ whole genome shotgun (WGS) entry which is preliminary data.</text>
</comment>
<dbReference type="GO" id="GO:0006633">
    <property type="term" value="P:fatty acid biosynthetic process"/>
    <property type="evidence" value="ECO:0007669"/>
    <property type="project" value="TreeGrafter"/>
</dbReference>
<evidence type="ECO:0000313" key="3">
    <source>
        <dbReference type="EMBL" id="HGT47626.1"/>
    </source>
</evidence>
<dbReference type="GO" id="GO:0070566">
    <property type="term" value="F:adenylyltransferase activity"/>
    <property type="evidence" value="ECO:0007669"/>
    <property type="project" value="TreeGrafter"/>
</dbReference>
<dbReference type="SUPFAM" id="SSF56801">
    <property type="entry name" value="Acetyl-CoA synthetase-like"/>
    <property type="match status" value="1"/>
</dbReference>